<dbReference type="VEuPathDB" id="VectorBase:ASIC009850"/>
<dbReference type="EMBL" id="ATLV01017408">
    <property type="status" value="NOT_ANNOTATED_CDS"/>
    <property type="molecule type" value="Genomic_DNA"/>
</dbReference>
<organism evidence="3">
    <name type="scientific">Anopheles sinensis</name>
    <name type="common">Mosquito</name>
    <dbReference type="NCBI Taxonomy" id="74873"/>
    <lineage>
        <taxon>Eukaryota</taxon>
        <taxon>Metazoa</taxon>
        <taxon>Ecdysozoa</taxon>
        <taxon>Arthropoda</taxon>
        <taxon>Hexapoda</taxon>
        <taxon>Insecta</taxon>
        <taxon>Pterygota</taxon>
        <taxon>Neoptera</taxon>
        <taxon>Endopterygota</taxon>
        <taxon>Diptera</taxon>
        <taxon>Nematocera</taxon>
        <taxon>Culicoidea</taxon>
        <taxon>Culicidae</taxon>
        <taxon>Anophelinae</taxon>
        <taxon>Anopheles</taxon>
    </lineage>
</organism>
<keyword evidence="5" id="KW-1185">Reference proteome</keyword>
<gene>
    <name evidence="3" type="ORF">ZHAS_00009850</name>
</gene>
<dbReference type="EMBL" id="KE525167">
    <property type="protein sequence ID" value="KFB42171.1"/>
    <property type="molecule type" value="Genomic_DNA"/>
</dbReference>
<dbReference type="GO" id="GO:0031012">
    <property type="term" value="C:extracellular matrix"/>
    <property type="evidence" value="ECO:0007669"/>
    <property type="project" value="TreeGrafter"/>
</dbReference>
<keyword evidence="1" id="KW-0732">Signal</keyword>
<keyword evidence="2" id="KW-0472">Membrane</keyword>
<dbReference type="VEuPathDB" id="VectorBase:ASIS010294"/>
<dbReference type="OrthoDB" id="676979at2759"/>
<dbReference type="PANTHER" id="PTHR24373:SF370">
    <property type="entry name" value="FISH-LIPS, ISOFORM E"/>
    <property type="match status" value="1"/>
</dbReference>
<evidence type="ECO:0000256" key="1">
    <source>
        <dbReference type="ARBA" id="ARBA00022729"/>
    </source>
</evidence>
<evidence type="ECO:0000313" key="4">
    <source>
        <dbReference type="EnsemblMetazoa" id="ASIC009850-PA"/>
    </source>
</evidence>
<evidence type="ECO:0000256" key="2">
    <source>
        <dbReference type="SAM" id="Phobius"/>
    </source>
</evidence>
<proteinExistence type="predicted"/>
<name>A0A084VW27_ANOSI</name>
<dbReference type="Gene3D" id="3.80.10.10">
    <property type="entry name" value="Ribonuclease Inhibitor"/>
    <property type="match status" value="1"/>
</dbReference>
<sequence>MFAGMHNLSVLYLGANHILDLDFKGFPKALTKLWLFKNYLTDLELDDVSMPALTALDLRRNSLTTINSAAVFAAFPGLKILPIAYNQFQENEAKRIIIELNQHNVSHSYGIKNLNCESDEFEVSNICFPGPAPVGFLIWKGLVLLVLGVILVGMFVFSVRWIWYQIRY</sequence>
<dbReference type="InterPro" id="IPR032675">
    <property type="entry name" value="LRR_dom_sf"/>
</dbReference>
<reference evidence="4" key="2">
    <citation type="submission" date="2020-05" db="UniProtKB">
        <authorList>
            <consortium name="EnsemblMetazoa"/>
        </authorList>
    </citation>
    <scope>IDENTIFICATION</scope>
</reference>
<evidence type="ECO:0000313" key="5">
    <source>
        <dbReference type="Proteomes" id="UP000030765"/>
    </source>
</evidence>
<dbReference type="InterPro" id="IPR050328">
    <property type="entry name" value="Dev_Immune_Receptor"/>
</dbReference>
<accession>A0A084VW27</accession>
<dbReference type="PANTHER" id="PTHR24373">
    <property type="entry name" value="SLIT RELATED LEUCINE-RICH REPEAT NEURONAL PROTEIN"/>
    <property type="match status" value="1"/>
</dbReference>
<dbReference type="EnsemblMetazoa" id="ASIC009850-RA">
    <property type="protein sequence ID" value="ASIC009850-PA"/>
    <property type="gene ID" value="ASIC009850"/>
</dbReference>
<dbReference type="GO" id="GO:0005615">
    <property type="term" value="C:extracellular space"/>
    <property type="evidence" value="ECO:0007669"/>
    <property type="project" value="TreeGrafter"/>
</dbReference>
<protein>
    <submittedName>
        <fullName evidence="3">AGAP013186-PA-like protein</fullName>
    </submittedName>
</protein>
<feature type="transmembrane region" description="Helical" evidence="2">
    <location>
        <begin position="137"/>
        <end position="163"/>
    </location>
</feature>
<keyword evidence="2" id="KW-0812">Transmembrane</keyword>
<dbReference type="Proteomes" id="UP000030765">
    <property type="component" value="Unassembled WGS sequence"/>
</dbReference>
<dbReference type="AlphaFoldDB" id="A0A084VW27"/>
<keyword evidence="2" id="KW-1133">Transmembrane helix</keyword>
<dbReference type="STRING" id="74873.A0A084VW27"/>
<evidence type="ECO:0000313" key="3">
    <source>
        <dbReference type="EMBL" id="KFB42171.1"/>
    </source>
</evidence>
<reference evidence="3 5" key="1">
    <citation type="journal article" date="2014" name="BMC Genomics">
        <title>Genome sequence of Anopheles sinensis provides insight into genetics basis of mosquito competence for malaria parasites.</title>
        <authorList>
            <person name="Zhou D."/>
            <person name="Zhang D."/>
            <person name="Ding G."/>
            <person name="Shi L."/>
            <person name="Hou Q."/>
            <person name="Ye Y."/>
            <person name="Xu Y."/>
            <person name="Zhou H."/>
            <person name="Xiong C."/>
            <person name="Li S."/>
            <person name="Yu J."/>
            <person name="Hong S."/>
            <person name="Yu X."/>
            <person name="Zou P."/>
            <person name="Chen C."/>
            <person name="Chang X."/>
            <person name="Wang W."/>
            <person name="Lv Y."/>
            <person name="Sun Y."/>
            <person name="Ma L."/>
            <person name="Shen B."/>
            <person name="Zhu C."/>
        </authorList>
    </citation>
    <scope>NUCLEOTIDE SEQUENCE [LARGE SCALE GENOMIC DNA]</scope>
</reference>
<dbReference type="SUPFAM" id="SSF52058">
    <property type="entry name" value="L domain-like"/>
    <property type="match status" value="1"/>
</dbReference>